<comment type="caution">
    <text evidence="1">The sequence shown here is derived from an EMBL/GenBank/DDBJ whole genome shotgun (WGS) entry which is preliminary data.</text>
</comment>
<protein>
    <submittedName>
        <fullName evidence="1">Uncharacterized protein</fullName>
    </submittedName>
</protein>
<dbReference type="EMBL" id="VSSQ01007117">
    <property type="protein sequence ID" value="MPM34901.1"/>
    <property type="molecule type" value="Genomic_DNA"/>
</dbReference>
<proteinExistence type="predicted"/>
<evidence type="ECO:0000313" key="1">
    <source>
        <dbReference type="EMBL" id="MPM34901.1"/>
    </source>
</evidence>
<gene>
    <name evidence="1" type="ORF">SDC9_81491</name>
</gene>
<reference evidence="1" key="1">
    <citation type="submission" date="2019-08" db="EMBL/GenBank/DDBJ databases">
        <authorList>
            <person name="Kucharzyk K."/>
            <person name="Murdoch R.W."/>
            <person name="Higgins S."/>
            <person name="Loffler F."/>
        </authorList>
    </citation>
    <scope>NUCLEOTIDE SEQUENCE</scope>
</reference>
<accession>A0A644Z4H7</accession>
<sequence length="123" mass="12824">MTDRNRADVDCAAVIIDAVSFSCGGVGRSHVDITRARGATAVIYAYAISAIFRGRGASGGHRYIDCTCARIIIYAIASIPIIPADSCSGVDCTAPEVINAAGIISTVATDRRTNVYAAVTVHF</sequence>
<organism evidence="1">
    <name type="scientific">bioreactor metagenome</name>
    <dbReference type="NCBI Taxonomy" id="1076179"/>
    <lineage>
        <taxon>unclassified sequences</taxon>
        <taxon>metagenomes</taxon>
        <taxon>ecological metagenomes</taxon>
    </lineage>
</organism>
<name>A0A644Z4H7_9ZZZZ</name>
<dbReference type="AlphaFoldDB" id="A0A644Z4H7"/>